<proteinExistence type="predicted"/>
<dbReference type="AlphaFoldDB" id="A0A897NQK0"/>
<accession>A0A897NQK0</accession>
<evidence type="ECO:0000313" key="1">
    <source>
        <dbReference type="EMBL" id="QSG13745.1"/>
    </source>
</evidence>
<dbReference type="EMBL" id="CP064791">
    <property type="protein sequence ID" value="QSG13745.1"/>
    <property type="molecule type" value="Genomic_DNA"/>
</dbReference>
<dbReference type="Proteomes" id="UP000663292">
    <property type="component" value="Chromosome"/>
</dbReference>
<protein>
    <submittedName>
        <fullName evidence="1">Uncharacterized protein</fullName>
    </submittedName>
</protein>
<evidence type="ECO:0000313" key="2">
    <source>
        <dbReference type="Proteomes" id="UP000663292"/>
    </source>
</evidence>
<name>A0A897NQK0_9EURY</name>
<sequence length="120" mass="13482">MEIQIERNGTVVHDDRYSLPGFEVAGSRHEGDEALEWNDINSALIYGEWDSDPAEFTVKGRMAGRDSWERRSFDDVETTNIGATVDIVGPYDEASVSGVRVHRFDSEGQAEWFLDNVTSP</sequence>
<gene>
    <name evidence="1" type="ORF">HSEST_0191</name>
</gene>
<organism evidence="1 2">
    <name type="scientific">Halapricum desulfuricans</name>
    <dbReference type="NCBI Taxonomy" id="2841257"/>
    <lineage>
        <taxon>Archaea</taxon>
        <taxon>Methanobacteriati</taxon>
        <taxon>Methanobacteriota</taxon>
        <taxon>Stenosarchaea group</taxon>
        <taxon>Halobacteria</taxon>
        <taxon>Halobacteriales</taxon>
        <taxon>Haloarculaceae</taxon>
        <taxon>Halapricum</taxon>
    </lineage>
</organism>
<reference evidence="1 2" key="1">
    <citation type="submission" date="2020-11" db="EMBL/GenBank/DDBJ databases">
        <title>Carbohydrate-dependent, anaerobic sulfur respiration: A novel catabolism in halophilic archaea.</title>
        <authorList>
            <person name="Sorokin D.Y."/>
            <person name="Messina E."/>
            <person name="Smedile F."/>
            <person name="La Cono V."/>
            <person name="Hallsworth J.E."/>
            <person name="Yakimov M.M."/>
        </authorList>
    </citation>
    <scope>NUCLEOTIDE SEQUENCE [LARGE SCALE GENOMIC DNA]</scope>
    <source>
        <strain evidence="1 2">HSR-Est</strain>
    </source>
</reference>
<keyword evidence="2" id="KW-1185">Reference proteome</keyword>